<accession>A0A4Y9ZIW1</accession>
<dbReference type="InterPro" id="IPR011010">
    <property type="entry name" value="DNA_brk_join_enz"/>
</dbReference>
<dbReference type="InterPro" id="IPR038279">
    <property type="entry name" value="Ndc10_dom2_sf"/>
</dbReference>
<dbReference type="Proteomes" id="UP000298061">
    <property type="component" value="Unassembled WGS sequence"/>
</dbReference>
<dbReference type="InterPro" id="IPR031872">
    <property type="entry name" value="NDC10_II"/>
</dbReference>
<comment type="caution">
    <text evidence="2">The sequence shown here is derived from an EMBL/GenBank/DDBJ whole genome shotgun (WGS) entry which is preliminary data.</text>
</comment>
<dbReference type="OrthoDB" id="3264175at2759"/>
<proteinExistence type="predicted"/>
<evidence type="ECO:0000313" key="3">
    <source>
        <dbReference type="Proteomes" id="UP000298061"/>
    </source>
</evidence>
<evidence type="ECO:0000313" key="2">
    <source>
        <dbReference type="EMBL" id="TFY74110.1"/>
    </source>
</evidence>
<protein>
    <recommendedName>
        <fullName evidence="1">Ndc10 domain-containing protein</fullName>
    </recommendedName>
</protein>
<gene>
    <name evidence="2" type="ORF">EWM64_g9902</name>
</gene>
<name>A0A4Y9ZIW1_9AGAM</name>
<reference evidence="2 3" key="1">
    <citation type="submission" date="2019-02" db="EMBL/GenBank/DDBJ databases">
        <title>Genome sequencing of the rare red list fungi Hericium alpestre (H. flagellum).</title>
        <authorList>
            <person name="Buettner E."/>
            <person name="Kellner H."/>
        </authorList>
    </citation>
    <scope>NUCLEOTIDE SEQUENCE [LARGE SCALE GENOMIC DNA]</scope>
    <source>
        <strain evidence="2 3">DSM 108284</strain>
    </source>
</reference>
<feature type="non-terminal residue" evidence="2">
    <location>
        <position position="594"/>
    </location>
</feature>
<dbReference type="SUPFAM" id="SSF56349">
    <property type="entry name" value="DNA breaking-rejoining enzymes"/>
    <property type="match status" value="1"/>
</dbReference>
<dbReference type="Pfam" id="PF16787">
    <property type="entry name" value="NDC10_II"/>
    <property type="match status" value="1"/>
</dbReference>
<dbReference type="STRING" id="135208.A0A4Y9ZIW1"/>
<keyword evidence="3" id="KW-1185">Reference proteome</keyword>
<evidence type="ECO:0000259" key="1">
    <source>
        <dbReference type="Pfam" id="PF16787"/>
    </source>
</evidence>
<dbReference type="EMBL" id="SFCI01002294">
    <property type="protein sequence ID" value="TFY74110.1"/>
    <property type="molecule type" value="Genomic_DNA"/>
</dbReference>
<dbReference type="Gene3D" id="1.10.443.20">
    <property type="entry name" value="Centromere DNA-binding protein complex CBF3 subunit, domain 2"/>
    <property type="match status" value="1"/>
</dbReference>
<sequence>MHQDLAARSQTDTSTAAKYDTIVRNYSQWWSSYQADLVAQHKIQVTLPAFPITATKVTFFLEYEMTREKRKRGSKETIPGSSLGKSHIAGVISVLEHRCHNDEYHYRDVPEAQRGLRLDKHIRDAERFSCHNEPKRTHMANALKASGTLSDAYMPAELQKCMLWCVSESKSSLELFRGVCDRAMLLVSVRTAFRGDSARMVQWSDLFISEVPLQEVRPDYLLPVGVCMPLGFSPLSYVVCAHLGSSLSQVLGVYSDNAKHNQQGHVDEFGMVRHRIVELCSIGATVLLFWAHFHVLKRPPPDFAPDFMDKNFGQFGRRDWYSCHLFYGTKVNKGMSYDNHYSRIKKIHQANVISLMKVTHASRHFGAQNARNHGASMNSVKALGRWSDSGSYRACYDRTFPLDALLASAMFNGCDPSSYFLARDTLDPPQDLLLCVFPWVEEQESALLTHQAAHHFASDIALYQFLRVLKWFRWVLLQDAAVLFCQYPWLPFFRHAPFDGTQFHEYAKGASDAIAAAEMRAQCAFENVPVNLVMGIQVLLTESHLARERDTANTRAQYDCMMQRVDALQGMVEMAIVSKKPMHTSCKTKASTAA</sequence>
<feature type="domain" description="Ndc10" evidence="1">
    <location>
        <begin position="255"/>
        <end position="503"/>
    </location>
</feature>
<dbReference type="GO" id="GO:0003677">
    <property type="term" value="F:DNA binding"/>
    <property type="evidence" value="ECO:0007669"/>
    <property type="project" value="InterPro"/>
</dbReference>
<organism evidence="2 3">
    <name type="scientific">Hericium alpestre</name>
    <dbReference type="NCBI Taxonomy" id="135208"/>
    <lineage>
        <taxon>Eukaryota</taxon>
        <taxon>Fungi</taxon>
        <taxon>Dikarya</taxon>
        <taxon>Basidiomycota</taxon>
        <taxon>Agaricomycotina</taxon>
        <taxon>Agaricomycetes</taxon>
        <taxon>Russulales</taxon>
        <taxon>Hericiaceae</taxon>
        <taxon>Hericium</taxon>
    </lineage>
</organism>
<dbReference type="AlphaFoldDB" id="A0A4Y9ZIW1"/>